<evidence type="ECO:0000256" key="5">
    <source>
        <dbReference type="ARBA" id="ARBA00022737"/>
    </source>
</evidence>
<dbReference type="EMBL" id="ML976747">
    <property type="protein sequence ID" value="KAF1966390.1"/>
    <property type="molecule type" value="Genomic_DNA"/>
</dbReference>
<evidence type="ECO:0000256" key="12">
    <source>
        <dbReference type="ARBA" id="ARBA00037278"/>
    </source>
</evidence>
<evidence type="ECO:0000256" key="13">
    <source>
        <dbReference type="RuleBase" id="RU361169"/>
    </source>
</evidence>
<accession>A0A6A5UPQ8</accession>
<evidence type="ECO:0000256" key="10">
    <source>
        <dbReference type="ARBA" id="ARBA00023316"/>
    </source>
</evidence>
<keyword evidence="8" id="KW-0119">Carbohydrate metabolism</keyword>
<comment type="similarity">
    <text evidence="2 13">Belongs to the glycosyl hydrolase 28 family.</text>
</comment>
<sequence length="474" mass="52476">MSVSEMRKEDLPTYQTSVDDAFISSADAGPKRLFRETPYVLTTRGFKVRAYIFNQRCRWNGDFQSKPGRLIKRFPAPQHAVPLPPQRCTRTTLHSYTSKARGRQHMHRPGRRLRSHRRLPRHQLGPHQCGNNGTIVLPAAETYSIHTPLNFSPCRNCDVQIEGTLILAASVLPSFAAYNRSVFTIANATVVRIRSVTGTGVVDGNALSWYARPVWSPKYGGYPFVHITNGSSSISVSNLHFKNIQDRVFLLQGGSEGVRFDKLRVTAEGINAIYASFDNFAFEMGDVSNVSISNVEVDFRAEGVNGGAVGTCIALDHGTDGVDVLNVSCRNAWMGAAVVFDTIYPRISPSSPNSTSLMQNVRVSNFFFAGVHATGVHSWFNKSTRVLRNVSWEDVYVASGAAAEFNPCYATMRSTQYFPTCVREVRYEAEGLAFRRFRGAVGKPPAEVGWGETGNGMVHVEVEFEDWVAGADTR</sequence>
<dbReference type="AlphaFoldDB" id="A0A6A5UPQ8"/>
<evidence type="ECO:0000256" key="8">
    <source>
        <dbReference type="ARBA" id="ARBA00023277"/>
    </source>
</evidence>
<reference evidence="14" key="1">
    <citation type="journal article" date="2020" name="Stud. Mycol.">
        <title>101 Dothideomycetes genomes: a test case for predicting lifestyles and emergence of pathogens.</title>
        <authorList>
            <person name="Haridas S."/>
            <person name="Albert R."/>
            <person name="Binder M."/>
            <person name="Bloem J."/>
            <person name="Labutti K."/>
            <person name="Salamov A."/>
            <person name="Andreopoulos B."/>
            <person name="Baker S."/>
            <person name="Barry K."/>
            <person name="Bills G."/>
            <person name="Bluhm B."/>
            <person name="Cannon C."/>
            <person name="Castanera R."/>
            <person name="Culley D."/>
            <person name="Daum C."/>
            <person name="Ezra D."/>
            <person name="Gonzalez J."/>
            <person name="Henrissat B."/>
            <person name="Kuo A."/>
            <person name="Liang C."/>
            <person name="Lipzen A."/>
            <person name="Lutzoni F."/>
            <person name="Magnuson J."/>
            <person name="Mondo S."/>
            <person name="Nolan M."/>
            <person name="Ohm R."/>
            <person name="Pangilinan J."/>
            <person name="Park H.-J."/>
            <person name="Ramirez L."/>
            <person name="Alfaro M."/>
            <person name="Sun H."/>
            <person name="Tritt A."/>
            <person name="Yoshinaga Y."/>
            <person name="Zwiers L.-H."/>
            <person name="Turgeon B."/>
            <person name="Goodwin S."/>
            <person name="Spatafora J."/>
            <person name="Crous P."/>
            <person name="Grigoriev I."/>
        </authorList>
    </citation>
    <scope>NUCLEOTIDE SEQUENCE</scope>
    <source>
        <strain evidence="14">CBS 107.79</strain>
    </source>
</reference>
<dbReference type="InterPro" id="IPR000743">
    <property type="entry name" value="Glyco_hydro_28"/>
</dbReference>
<evidence type="ECO:0000256" key="11">
    <source>
        <dbReference type="ARBA" id="ARBA00023326"/>
    </source>
</evidence>
<comment type="subcellular location">
    <subcellularLocation>
        <location evidence="1">Secreted</location>
    </subcellularLocation>
</comment>
<gene>
    <name evidence="14" type="ORF">BU23DRAFT_663308</name>
</gene>
<protein>
    <recommendedName>
        <fullName evidence="16">Pectin lyase-like protein</fullName>
    </recommendedName>
</protein>
<dbReference type="PANTHER" id="PTHR31736">
    <property type="match status" value="1"/>
</dbReference>
<keyword evidence="4" id="KW-0732">Signal</keyword>
<evidence type="ECO:0000256" key="1">
    <source>
        <dbReference type="ARBA" id="ARBA00004613"/>
    </source>
</evidence>
<comment type="function">
    <text evidence="12">Pectinolytic enzyme involved in the degradation of xylogalacturonan (xga), a galacturonan backbone heavily substituted with xylose, and which is one important component of the hairy regions of pectin. Activity requires a galacturonic acid backbone substituted with xylose.</text>
</comment>
<evidence type="ECO:0000313" key="14">
    <source>
        <dbReference type="EMBL" id="KAF1966390.1"/>
    </source>
</evidence>
<evidence type="ECO:0008006" key="16">
    <source>
        <dbReference type="Google" id="ProtNLM"/>
    </source>
</evidence>
<evidence type="ECO:0000256" key="7">
    <source>
        <dbReference type="ARBA" id="ARBA00023180"/>
    </source>
</evidence>
<name>A0A6A5UPQ8_9PLEO</name>
<dbReference type="GO" id="GO:0071555">
    <property type="term" value="P:cell wall organization"/>
    <property type="evidence" value="ECO:0007669"/>
    <property type="project" value="UniProtKB-KW"/>
</dbReference>
<keyword evidence="3" id="KW-0964">Secreted</keyword>
<keyword evidence="9 13" id="KW-0326">Glycosidase</keyword>
<evidence type="ECO:0000256" key="6">
    <source>
        <dbReference type="ARBA" id="ARBA00022801"/>
    </source>
</evidence>
<keyword evidence="7" id="KW-0325">Glycoprotein</keyword>
<evidence type="ECO:0000256" key="2">
    <source>
        <dbReference type="ARBA" id="ARBA00008834"/>
    </source>
</evidence>
<proteinExistence type="inferred from homology"/>
<keyword evidence="5" id="KW-0677">Repeat</keyword>
<dbReference type="Proteomes" id="UP000800036">
    <property type="component" value="Unassembled WGS sequence"/>
</dbReference>
<dbReference type="GO" id="GO:0005576">
    <property type="term" value="C:extracellular region"/>
    <property type="evidence" value="ECO:0007669"/>
    <property type="project" value="UniProtKB-SubCell"/>
</dbReference>
<keyword evidence="10" id="KW-0961">Cell wall biogenesis/degradation</keyword>
<keyword evidence="15" id="KW-1185">Reference proteome</keyword>
<keyword evidence="11" id="KW-0624">Polysaccharide degradation</keyword>
<dbReference type="InterPro" id="IPR011050">
    <property type="entry name" value="Pectin_lyase_fold/virulence"/>
</dbReference>
<dbReference type="GO" id="GO:0000272">
    <property type="term" value="P:polysaccharide catabolic process"/>
    <property type="evidence" value="ECO:0007669"/>
    <property type="project" value="UniProtKB-KW"/>
</dbReference>
<dbReference type="GO" id="GO:0004650">
    <property type="term" value="F:polygalacturonase activity"/>
    <property type="evidence" value="ECO:0007669"/>
    <property type="project" value="InterPro"/>
</dbReference>
<evidence type="ECO:0000256" key="9">
    <source>
        <dbReference type="ARBA" id="ARBA00023295"/>
    </source>
</evidence>
<dbReference type="InterPro" id="IPR012334">
    <property type="entry name" value="Pectin_lyas_fold"/>
</dbReference>
<dbReference type="PANTHER" id="PTHR31736:SF9">
    <property type="entry name" value="ENDO-XYLOGALACTURONAN HYDROLASE A-RELATED"/>
    <property type="match status" value="1"/>
</dbReference>
<organism evidence="14 15">
    <name type="scientific">Bimuria novae-zelandiae CBS 107.79</name>
    <dbReference type="NCBI Taxonomy" id="1447943"/>
    <lineage>
        <taxon>Eukaryota</taxon>
        <taxon>Fungi</taxon>
        <taxon>Dikarya</taxon>
        <taxon>Ascomycota</taxon>
        <taxon>Pezizomycotina</taxon>
        <taxon>Dothideomycetes</taxon>
        <taxon>Pleosporomycetidae</taxon>
        <taxon>Pleosporales</taxon>
        <taxon>Massarineae</taxon>
        <taxon>Didymosphaeriaceae</taxon>
        <taxon>Bimuria</taxon>
    </lineage>
</organism>
<dbReference type="Gene3D" id="2.160.20.10">
    <property type="entry name" value="Single-stranded right-handed beta-helix, Pectin lyase-like"/>
    <property type="match status" value="1"/>
</dbReference>
<evidence type="ECO:0000256" key="4">
    <source>
        <dbReference type="ARBA" id="ARBA00022729"/>
    </source>
</evidence>
<dbReference type="SUPFAM" id="SSF51126">
    <property type="entry name" value="Pectin lyase-like"/>
    <property type="match status" value="1"/>
</dbReference>
<dbReference type="OrthoDB" id="187139at2759"/>
<evidence type="ECO:0000313" key="15">
    <source>
        <dbReference type="Proteomes" id="UP000800036"/>
    </source>
</evidence>
<keyword evidence="6 13" id="KW-0378">Hydrolase</keyword>
<evidence type="ECO:0000256" key="3">
    <source>
        <dbReference type="ARBA" id="ARBA00022525"/>
    </source>
</evidence>
<dbReference type="Pfam" id="PF00295">
    <property type="entry name" value="Glyco_hydro_28"/>
    <property type="match status" value="1"/>
</dbReference>